<dbReference type="AlphaFoldDB" id="A0A6M0RV81"/>
<dbReference type="RefSeq" id="WP_163702819.1">
    <property type="nucleotide sequence ID" value="NZ_QXHD01000004.1"/>
</dbReference>
<dbReference type="Proteomes" id="UP000481033">
    <property type="component" value="Unassembled WGS sequence"/>
</dbReference>
<keyword evidence="2" id="KW-1185">Reference proteome</keyword>
<sequence>MYTYQEAQTTAEVMIDFWLDNSEYDALEVYGANFYLNKIGNPYVDLLVKLDSGDSGLFEVDVAKKSAEMEI</sequence>
<protein>
    <submittedName>
        <fullName evidence="1">Uncharacterized protein</fullName>
    </submittedName>
</protein>
<organism evidence="1 2">
    <name type="scientific">Adonisia turfae CCMR0081</name>
    <dbReference type="NCBI Taxonomy" id="2292702"/>
    <lineage>
        <taxon>Bacteria</taxon>
        <taxon>Bacillati</taxon>
        <taxon>Cyanobacteriota</taxon>
        <taxon>Adonisia</taxon>
        <taxon>Adonisia turfae</taxon>
    </lineage>
</organism>
<gene>
    <name evidence="1" type="ORF">DXZ20_31830</name>
</gene>
<name>A0A6M0RV81_9CYAN</name>
<accession>A0A6M0RV81</accession>
<dbReference type="EMBL" id="QXHD01000004">
    <property type="protein sequence ID" value="NEZ60157.1"/>
    <property type="molecule type" value="Genomic_DNA"/>
</dbReference>
<evidence type="ECO:0000313" key="1">
    <source>
        <dbReference type="EMBL" id="NEZ60157.1"/>
    </source>
</evidence>
<proteinExistence type="predicted"/>
<comment type="caution">
    <text evidence="1">The sequence shown here is derived from an EMBL/GenBank/DDBJ whole genome shotgun (WGS) entry which is preliminary data.</text>
</comment>
<reference evidence="1 2" key="1">
    <citation type="journal article" date="2020" name="Microb. Ecol.">
        <title>Ecogenomics of the Marine Benthic Filamentous Cyanobacterium Adonisia.</title>
        <authorList>
            <person name="Walter J.M."/>
            <person name="Coutinho F.H."/>
            <person name="Leomil L."/>
            <person name="Hargreaves P.I."/>
            <person name="Campeao M.E."/>
            <person name="Vieira V.V."/>
            <person name="Silva B.S."/>
            <person name="Fistarol G.O."/>
            <person name="Salomon P.S."/>
            <person name="Sawabe T."/>
            <person name="Mino S."/>
            <person name="Hosokawa M."/>
            <person name="Miyashita H."/>
            <person name="Maruyama F."/>
            <person name="van Verk M.C."/>
            <person name="Dutilh B.E."/>
            <person name="Thompson C.C."/>
            <person name="Thompson F.L."/>
        </authorList>
    </citation>
    <scope>NUCLEOTIDE SEQUENCE [LARGE SCALE GENOMIC DNA]</scope>
    <source>
        <strain evidence="1 2">CCMR0081</strain>
    </source>
</reference>
<evidence type="ECO:0000313" key="2">
    <source>
        <dbReference type="Proteomes" id="UP000481033"/>
    </source>
</evidence>